<evidence type="ECO:0000259" key="1">
    <source>
        <dbReference type="Pfam" id="PF00117"/>
    </source>
</evidence>
<dbReference type="PANTHER" id="PTHR42695:SF5">
    <property type="entry name" value="GLUTAMINE AMIDOTRANSFERASE YLR126C-RELATED"/>
    <property type="match status" value="1"/>
</dbReference>
<organism evidence="2 3">
    <name type="scientific">Paenibacillus polymyxa</name>
    <name type="common">Bacillus polymyxa</name>
    <dbReference type="NCBI Taxonomy" id="1406"/>
    <lineage>
        <taxon>Bacteria</taxon>
        <taxon>Bacillati</taxon>
        <taxon>Bacillota</taxon>
        <taxon>Bacilli</taxon>
        <taxon>Bacillales</taxon>
        <taxon>Paenibacillaceae</taxon>
        <taxon>Paenibacillus</taxon>
    </lineage>
</organism>
<dbReference type="PROSITE" id="PS51273">
    <property type="entry name" value="GATASE_TYPE_1"/>
    <property type="match status" value="1"/>
</dbReference>
<dbReference type="InterPro" id="IPR044992">
    <property type="entry name" value="ChyE-like"/>
</dbReference>
<dbReference type="FunFam" id="3.40.50.880:FF:000033">
    <property type="entry name" value="Glutamine amidotransferase class-I"/>
    <property type="match status" value="1"/>
</dbReference>
<gene>
    <name evidence="2" type="ORF">NCTC10343_02603</name>
</gene>
<dbReference type="CDD" id="cd01741">
    <property type="entry name" value="GATase1_1"/>
    <property type="match status" value="1"/>
</dbReference>
<reference evidence="2 3" key="1">
    <citation type="submission" date="2018-06" db="EMBL/GenBank/DDBJ databases">
        <authorList>
            <consortium name="Pathogen Informatics"/>
            <person name="Doyle S."/>
        </authorList>
    </citation>
    <scope>NUCLEOTIDE SEQUENCE [LARGE SCALE GENOMIC DNA]</scope>
    <source>
        <strain evidence="2 3">NCTC10343</strain>
    </source>
</reference>
<dbReference type="EMBL" id="UGSC01000001">
    <property type="protein sequence ID" value="SUA69737.1"/>
    <property type="molecule type" value="Genomic_DNA"/>
</dbReference>
<dbReference type="Gene3D" id="3.40.50.880">
    <property type="match status" value="1"/>
</dbReference>
<dbReference type="Pfam" id="PF00117">
    <property type="entry name" value="GATase"/>
    <property type="match status" value="1"/>
</dbReference>
<accession>A0A378Y059</accession>
<evidence type="ECO:0000313" key="3">
    <source>
        <dbReference type="Proteomes" id="UP000254400"/>
    </source>
</evidence>
<dbReference type="Proteomes" id="UP000254400">
    <property type="component" value="Unassembled WGS sequence"/>
</dbReference>
<proteinExistence type="predicted"/>
<name>A0A378Y059_PAEPO</name>
<protein>
    <submittedName>
        <fullName evidence="2">Glutamine amidotransferase</fullName>
    </submittedName>
</protein>
<feature type="domain" description="Glutamine amidotransferase" evidence="1">
    <location>
        <begin position="30"/>
        <end position="187"/>
    </location>
</feature>
<keyword evidence="2" id="KW-0315">Glutamine amidotransferase</keyword>
<sequence>MYMKIVVFRHFSFDDPSVIASWSKHAGHELIVQDPAQGIDKKWLKTLDLLVILGGPMSVYQEKEHPWLIEEKAFVKIAIEMKKKVLGICLGAQMISEVLGGSVFPNREKEIGWHGFHRTQEYHAWLAKIPEKFTSFAWHGDTFTLPDGAQHLIYSEACENQAFAYGEHVLGLQFHLESTTDCIQQMLANWSHELWDAPFIQTTSLIREGIDHCEQSKMLLWGILDQIALAA</sequence>
<evidence type="ECO:0000313" key="2">
    <source>
        <dbReference type="EMBL" id="SUA69737.1"/>
    </source>
</evidence>
<dbReference type="AlphaFoldDB" id="A0A378Y059"/>
<dbReference type="PANTHER" id="PTHR42695">
    <property type="entry name" value="GLUTAMINE AMIDOTRANSFERASE YLR126C-RELATED"/>
    <property type="match status" value="1"/>
</dbReference>
<dbReference type="GO" id="GO:0016740">
    <property type="term" value="F:transferase activity"/>
    <property type="evidence" value="ECO:0007669"/>
    <property type="project" value="UniProtKB-KW"/>
</dbReference>
<dbReference type="InterPro" id="IPR029062">
    <property type="entry name" value="Class_I_gatase-like"/>
</dbReference>
<dbReference type="SUPFAM" id="SSF52317">
    <property type="entry name" value="Class I glutamine amidotransferase-like"/>
    <property type="match status" value="1"/>
</dbReference>
<dbReference type="InterPro" id="IPR017926">
    <property type="entry name" value="GATASE"/>
</dbReference>
<dbReference type="GO" id="GO:0005829">
    <property type="term" value="C:cytosol"/>
    <property type="evidence" value="ECO:0007669"/>
    <property type="project" value="TreeGrafter"/>
</dbReference>
<keyword evidence="2" id="KW-0808">Transferase</keyword>